<dbReference type="EMBL" id="BFEA01000531">
    <property type="protein sequence ID" value="GBG85705.1"/>
    <property type="molecule type" value="Genomic_DNA"/>
</dbReference>
<organism evidence="6 7">
    <name type="scientific">Chara braunii</name>
    <name type="common">Braun's stonewort</name>
    <dbReference type="NCBI Taxonomy" id="69332"/>
    <lineage>
        <taxon>Eukaryota</taxon>
        <taxon>Viridiplantae</taxon>
        <taxon>Streptophyta</taxon>
        <taxon>Charophyceae</taxon>
        <taxon>Charales</taxon>
        <taxon>Characeae</taxon>
        <taxon>Chara</taxon>
    </lineage>
</organism>
<dbReference type="InterPro" id="IPR029001">
    <property type="entry name" value="ITPase-like_fam"/>
</dbReference>
<dbReference type="SUPFAM" id="SSF54447">
    <property type="entry name" value="ssDNA-binding transcriptional regulator domain"/>
    <property type="match status" value="1"/>
</dbReference>
<dbReference type="InterPro" id="IPR013742">
    <property type="entry name" value="Whirly"/>
</dbReference>
<accession>A0A388LTX3</accession>
<dbReference type="GO" id="GO:0003697">
    <property type="term" value="F:single-stranded DNA binding"/>
    <property type="evidence" value="ECO:0007669"/>
    <property type="project" value="InterPro"/>
</dbReference>
<keyword evidence="7" id="KW-1185">Reference proteome</keyword>
<dbReference type="Proteomes" id="UP000265515">
    <property type="component" value="Unassembled WGS sequence"/>
</dbReference>
<gene>
    <name evidence="6" type="ORF">CBR_g40434</name>
</gene>
<dbReference type="Gene3D" id="2.30.31.10">
    <property type="entry name" value="Transcriptional Coactivator Pc4, Chain A"/>
    <property type="match status" value="1"/>
</dbReference>
<dbReference type="InterPro" id="IPR003697">
    <property type="entry name" value="Maf-like"/>
</dbReference>
<dbReference type="PANTHER" id="PTHR43213">
    <property type="entry name" value="BIFUNCTIONAL DTTP/UTP PYROPHOSPHATASE/METHYLTRANSFERASE PROTEIN-RELATED"/>
    <property type="match status" value="1"/>
</dbReference>
<feature type="compositionally biased region" description="Basic and acidic residues" evidence="5">
    <location>
        <begin position="404"/>
        <end position="419"/>
    </location>
</feature>
<dbReference type="OrthoDB" id="10267058at2759"/>
<dbReference type="Pfam" id="PF02545">
    <property type="entry name" value="Maf"/>
    <property type="match status" value="1"/>
</dbReference>
<dbReference type="Pfam" id="PF08536">
    <property type="entry name" value="Whirly"/>
    <property type="match status" value="1"/>
</dbReference>
<dbReference type="GO" id="GO:0006952">
    <property type="term" value="P:defense response"/>
    <property type="evidence" value="ECO:0007669"/>
    <property type="project" value="InterPro"/>
</dbReference>
<feature type="region of interest" description="Disordered" evidence="5">
    <location>
        <begin position="400"/>
        <end position="419"/>
    </location>
</feature>
<dbReference type="HAMAP" id="MF_00528">
    <property type="entry name" value="Maf"/>
    <property type="match status" value="1"/>
</dbReference>
<comment type="caution">
    <text evidence="6">The sequence shown here is derived from an EMBL/GenBank/DDBJ whole genome shotgun (WGS) entry which is preliminary data.</text>
</comment>
<dbReference type="GO" id="GO:0006355">
    <property type="term" value="P:regulation of DNA-templated transcription"/>
    <property type="evidence" value="ECO:0007669"/>
    <property type="project" value="InterPro"/>
</dbReference>
<comment type="cofactor">
    <cofactor evidence="1">
        <name>a divalent metal cation</name>
        <dbReference type="ChEBI" id="CHEBI:60240"/>
    </cofactor>
</comment>
<protein>
    <submittedName>
        <fullName evidence="6">Uncharacterized protein</fullName>
    </submittedName>
</protein>
<dbReference type="Gene3D" id="3.90.950.10">
    <property type="match status" value="1"/>
</dbReference>
<dbReference type="Gramene" id="GBG85705">
    <property type="protein sequence ID" value="GBG85705"/>
    <property type="gene ID" value="CBR_g40434"/>
</dbReference>
<evidence type="ECO:0000313" key="7">
    <source>
        <dbReference type="Proteomes" id="UP000265515"/>
    </source>
</evidence>
<dbReference type="InterPro" id="IPR009044">
    <property type="entry name" value="ssDNA-bd_transcriptional_reg"/>
</dbReference>
<evidence type="ECO:0000256" key="3">
    <source>
        <dbReference type="ARBA" id="ARBA00022801"/>
    </source>
</evidence>
<keyword evidence="4" id="KW-0809">Transit peptide</keyword>
<dbReference type="GO" id="GO:0047429">
    <property type="term" value="F:nucleoside triphosphate diphosphatase activity"/>
    <property type="evidence" value="ECO:0007669"/>
    <property type="project" value="InterPro"/>
</dbReference>
<dbReference type="CDD" id="cd00555">
    <property type="entry name" value="Maf"/>
    <property type="match status" value="1"/>
</dbReference>
<evidence type="ECO:0000256" key="1">
    <source>
        <dbReference type="ARBA" id="ARBA00001968"/>
    </source>
</evidence>
<evidence type="ECO:0000256" key="4">
    <source>
        <dbReference type="ARBA" id="ARBA00022946"/>
    </source>
</evidence>
<comment type="similarity">
    <text evidence="2">Belongs to the Whirly family.</text>
</comment>
<sequence length="419" mass="45860">MLLSHLPQLAKKQIVLASASPRRAELLRSLGLKFDVVPSSFEETLVKSSFPTAGDYAAETAMHKAIDVARKVIMTASSERSDGSTSAVDLVIGADTVVECAGRILEKPADEADAVEMLQLLRGRLHEVYTGVALVVPAAADPAVGTPPLVRLFWEKSSVEFAALDDETIQAYVATGDPLDKAGGYGIQGPGGTLVKGVQGVCEDVVFSPDVYSRHSRRQEQLDLGSSSVFPTEKGIARWTSTDFRVPLCEEHSQTSCQISTKPVPSLRPYRGQWSEPEPSAIGTQKYDWQKKQVFALSATEIGRLLVSDECEFYHDPNMGQSKQGQVNKRLTVRLSQDGSAIFFTLEVNNDIENVKEKIQIPLKRDEIAVMRAAFQYILPHLMGWHAIVDPSQAIIAPTTSGEGRGKLLSEKDENVHWE</sequence>
<dbReference type="STRING" id="69332.A0A388LTX3"/>
<keyword evidence="3" id="KW-0378">Hydrolase</keyword>
<reference evidence="6 7" key="1">
    <citation type="journal article" date="2018" name="Cell">
        <title>The Chara Genome: Secondary Complexity and Implications for Plant Terrestrialization.</title>
        <authorList>
            <person name="Nishiyama T."/>
            <person name="Sakayama H."/>
            <person name="Vries J.D."/>
            <person name="Buschmann H."/>
            <person name="Saint-Marcoux D."/>
            <person name="Ullrich K.K."/>
            <person name="Haas F.B."/>
            <person name="Vanderstraeten L."/>
            <person name="Becker D."/>
            <person name="Lang D."/>
            <person name="Vosolsobe S."/>
            <person name="Rombauts S."/>
            <person name="Wilhelmsson P.K.I."/>
            <person name="Janitza P."/>
            <person name="Kern R."/>
            <person name="Heyl A."/>
            <person name="Rumpler F."/>
            <person name="Villalobos L.I.A.C."/>
            <person name="Clay J.M."/>
            <person name="Skokan R."/>
            <person name="Toyoda A."/>
            <person name="Suzuki Y."/>
            <person name="Kagoshima H."/>
            <person name="Schijlen E."/>
            <person name="Tajeshwar N."/>
            <person name="Catarino B."/>
            <person name="Hetherington A.J."/>
            <person name="Saltykova A."/>
            <person name="Bonnot C."/>
            <person name="Breuninger H."/>
            <person name="Symeonidi A."/>
            <person name="Radhakrishnan G.V."/>
            <person name="Van Nieuwerburgh F."/>
            <person name="Deforce D."/>
            <person name="Chang C."/>
            <person name="Karol K.G."/>
            <person name="Hedrich R."/>
            <person name="Ulvskov P."/>
            <person name="Glockner G."/>
            <person name="Delwiche C.F."/>
            <person name="Petrasek J."/>
            <person name="Van de Peer Y."/>
            <person name="Friml J."/>
            <person name="Beilby M."/>
            <person name="Dolan L."/>
            <person name="Kohara Y."/>
            <person name="Sugano S."/>
            <person name="Fujiyama A."/>
            <person name="Delaux P.-M."/>
            <person name="Quint M."/>
            <person name="TheiBen G."/>
            <person name="Hagemann M."/>
            <person name="Harholt J."/>
            <person name="Dunand C."/>
            <person name="Zachgo S."/>
            <person name="Langdale J."/>
            <person name="Maumus F."/>
            <person name="Straeten D.V.D."/>
            <person name="Gould S.B."/>
            <person name="Rensing S.A."/>
        </authorList>
    </citation>
    <scope>NUCLEOTIDE SEQUENCE [LARGE SCALE GENOMIC DNA]</scope>
    <source>
        <strain evidence="6 7">S276</strain>
    </source>
</reference>
<proteinExistence type="inferred from homology"/>
<dbReference type="SUPFAM" id="SSF52972">
    <property type="entry name" value="ITPase-like"/>
    <property type="match status" value="1"/>
</dbReference>
<evidence type="ECO:0000256" key="5">
    <source>
        <dbReference type="SAM" id="MobiDB-lite"/>
    </source>
</evidence>
<evidence type="ECO:0000256" key="2">
    <source>
        <dbReference type="ARBA" id="ARBA00006061"/>
    </source>
</evidence>
<evidence type="ECO:0000313" key="6">
    <source>
        <dbReference type="EMBL" id="GBG85705.1"/>
    </source>
</evidence>
<dbReference type="PANTHER" id="PTHR43213:SF5">
    <property type="entry name" value="BIFUNCTIONAL DTTP_UTP PYROPHOSPHATASE_METHYLTRANSFERASE PROTEIN-RELATED"/>
    <property type="match status" value="1"/>
</dbReference>
<name>A0A388LTX3_CHABU</name>
<dbReference type="NCBIfam" id="TIGR00172">
    <property type="entry name" value="maf"/>
    <property type="match status" value="1"/>
</dbReference>
<dbReference type="AlphaFoldDB" id="A0A388LTX3"/>